<dbReference type="EMBL" id="PYHR01000002">
    <property type="protein sequence ID" value="PWD50187.1"/>
    <property type="molecule type" value="Genomic_DNA"/>
</dbReference>
<dbReference type="Proteomes" id="UP000245166">
    <property type="component" value="Unassembled WGS sequence"/>
</dbReference>
<organism evidence="1 2">
    <name type="scientific">Serinibacter arcticus</name>
    <dbReference type="NCBI Taxonomy" id="1655435"/>
    <lineage>
        <taxon>Bacteria</taxon>
        <taxon>Bacillati</taxon>
        <taxon>Actinomycetota</taxon>
        <taxon>Actinomycetes</taxon>
        <taxon>Micrococcales</taxon>
        <taxon>Beutenbergiaceae</taxon>
        <taxon>Serinibacter</taxon>
    </lineage>
</organism>
<evidence type="ECO:0000313" key="1">
    <source>
        <dbReference type="EMBL" id="PWD50187.1"/>
    </source>
</evidence>
<proteinExistence type="predicted"/>
<dbReference type="AlphaFoldDB" id="A0A2U1ZT72"/>
<gene>
    <name evidence="1" type="ORF">C8046_05435</name>
</gene>
<dbReference type="OrthoDB" id="101887at2"/>
<dbReference type="InterPro" id="IPR011009">
    <property type="entry name" value="Kinase-like_dom_sf"/>
</dbReference>
<keyword evidence="2" id="KW-1185">Reference proteome</keyword>
<accession>A0A2U1ZT72</accession>
<reference evidence="1 2" key="1">
    <citation type="submission" date="2018-03" db="EMBL/GenBank/DDBJ databases">
        <title>Genome assembly of novel Miniimonas species PCH200.</title>
        <authorList>
            <person name="Thakur V."/>
            <person name="Kumar V."/>
            <person name="Singh D."/>
        </authorList>
    </citation>
    <scope>NUCLEOTIDE SEQUENCE [LARGE SCALE GENOMIC DNA]</scope>
    <source>
        <strain evidence="1 2">PCH200</strain>
    </source>
</reference>
<sequence>MTVAAGAGSATAAGSFSEVVSGEPWLAAATAWASAVLRDLGREVVGPPRQVRVRPWSTQLVLTAPPHPTAPPIDHHVWLKQGCAATSYEGEVLAIIARAVPEAVTAPLAVDPATGRFLAVDHGATLREQGRDGLADWCAVVALAARAQQQVLPHVDALTAAGLPDGSAATVAERFDALVASGARDGQDDGERTARLGRLRPAVLASGEALLASPFPVTWNHGDLHPGNVTAGGRDGVDGLRLFDLGDSDLSCALELLAVPHGLLGDGAGWDAVLGAYCDAWDVDPAVGAALWPHVERLHAVNRTHAWRRALAEATPAETARWLPDADHDLTRLTEAA</sequence>
<dbReference type="SUPFAM" id="SSF56112">
    <property type="entry name" value="Protein kinase-like (PK-like)"/>
    <property type="match status" value="1"/>
</dbReference>
<evidence type="ECO:0008006" key="3">
    <source>
        <dbReference type="Google" id="ProtNLM"/>
    </source>
</evidence>
<comment type="caution">
    <text evidence="1">The sequence shown here is derived from an EMBL/GenBank/DDBJ whole genome shotgun (WGS) entry which is preliminary data.</text>
</comment>
<dbReference type="RefSeq" id="WP_109228570.1">
    <property type="nucleotide sequence ID" value="NZ_PYHR01000002.1"/>
</dbReference>
<protein>
    <recommendedName>
        <fullName evidence="3">Aminoglycoside phosphotransferase domain-containing protein</fullName>
    </recommendedName>
</protein>
<evidence type="ECO:0000313" key="2">
    <source>
        <dbReference type="Proteomes" id="UP000245166"/>
    </source>
</evidence>
<name>A0A2U1ZT72_9MICO</name>